<dbReference type="Gene3D" id="3.90.1070.10">
    <property type="match status" value="1"/>
</dbReference>
<comment type="similarity">
    <text evidence="1">Belongs to the glycosyltransferase 1 family.</text>
</comment>
<dbReference type="InterPro" id="IPR006380">
    <property type="entry name" value="SPP-like_dom"/>
</dbReference>
<keyword evidence="4 9" id="KW-0808">Transferase</keyword>
<dbReference type="Proteomes" id="UP000236724">
    <property type="component" value="Unassembled WGS sequence"/>
</dbReference>
<dbReference type="Pfam" id="PF00534">
    <property type="entry name" value="Glycos_transf_1"/>
    <property type="match status" value="1"/>
</dbReference>
<dbReference type="PANTHER" id="PTHR46039:SF5">
    <property type="entry name" value="SUCROSE-PHOSPHATE SYNTHASE 3-RELATED"/>
    <property type="match status" value="1"/>
</dbReference>
<evidence type="ECO:0000313" key="10">
    <source>
        <dbReference type="Proteomes" id="UP000236724"/>
    </source>
</evidence>
<reference evidence="9 10" key="1">
    <citation type="submission" date="2016-10" db="EMBL/GenBank/DDBJ databases">
        <authorList>
            <person name="de Groot N.N."/>
        </authorList>
    </citation>
    <scope>NUCLEOTIDE SEQUENCE [LARGE SCALE GENOMIC DNA]</scope>
    <source>
        <strain evidence="9">MBHS1</strain>
    </source>
</reference>
<evidence type="ECO:0000256" key="2">
    <source>
        <dbReference type="ARBA" id="ARBA00012536"/>
    </source>
</evidence>
<protein>
    <recommendedName>
        <fullName evidence="2">sucrose-phosphate synthase</fullName>
        <ecNumber evidence="2">2.4.1.14</ecNumber>
    </recommendedName>
</protein>
<dbReference type="PANTHER" id="PTHR46039">
    <property type="entry name" value="SUCROSE-PHOSPHATE SYNTHASE 3-RELATED"/>
    <property type="match status" value="1"/>
</dbReference>
<dbReference type="RefSeq" id="WP_103920685.1">
    <property type="nucleotide sequence ID" value="NZ_FMSV02000512.1"/>
</dbReference>
<keyword evidence="10" id="KW-1185">Reference proteome</keyword>
<feature type="domain" description="Sucrose phosphatase-like" evidence="7">
    <location>
        <begin position="468"/>
        <end position="704"/>
    </location>
</feature>
<dbReference type="AlphaFoldDB" id="A0A1H6FBE4"/>
<dbReference type="NCBIfam" id="TIGR02472">
    <property type="entry name" value="sucr_P_syn_N"/>
    <property type="match status" value="1"/>
</dbReference>
<dbReference type="NCBIfam" id="TIGR02471">
    <property type="entry name" value="sucr_syn_bact_C"/>
    <property type="match status" value="1"/>
</dbReference>
<evidence type="ECO:0000259" key="8">
    <source>
        <dbReference type="Pfam" id="PF13439"/>
    </source>
</evidence>
<dbReference type="InterPro" id="IPR044161">
    <property type="entry name" value="SPS"/>
</dbReference>
<evidence type="ECO:0000256" key="1">
    <source>
        <dbReference type="ARBA" id="ARBA00006530"/>
    </source>
</evidence>
<feature type="domain" description="Glycosyl transferase family 1" evidence="6">
    <location>
        <begin position="248"/>
        <end position="423"/>
    </location>
</feature>
<dbReference type="InterPro" id="IPR023214">
    <property type="entry name" value="HAD_sf"/>
</dbReference>
<dbReference type="GO" id="GO:0000287">
    <property type="term" value="F:magnesium ion binding"/>
    <property type="evidence" value="ECO:0007669"/>
    <property type="project" value="UniProtKB-ARBA"/>
</dbReference>
<gene>
    <name evidence="9" type="primary">mfpsA_2</name>
    <name evidence="9" type="ORF">MBHS_02829</name>
</gene>
<sequence>MSRHTEKRYLLLISIHGLIRGHDLELGRDADTGGQIKYVIDLARNLALFDDVDQVDLVTRHIVDPVVSDDYAQAIEPLSDKARIIRIDAGSGDYMPKEQLWDHLDSFMDNLVSWLNEQHRMPDLIHTHYADAGYVGVRLSNLLSVPLVHTGHSLGRDKRKRLLARGLSREEVEQTYNIARRIDAEEEILANADLVITSTHNEIEEQYGLYNYYDPQRMTVIPPGTDLEQFHPPLQNERFAFKQQLEHFLKEPEKPLILALSRPDERKNILTLIEAYGESKALQDKANLLIVAGVRDDITDLDKGAQTVFTNILLLIDSYDLYGRVAIPKSHRADEVPEIYRLVMFNKGVFINPALTEPFGLTLLEAAASGLPVVATENGGPVDIIANCKCGKLVNPLDKNEIAQALLNYLSDHDTWNCTSRNGIKGVRKYYSWRAHTENYLGKVSQLQGKYEPLPESKPIKAIRYRDRAIFTDLDQNLIGNPPALDKFIAVIRENRKCVSFGIATGRRFDSALAIMTKHRIPRPDVLISDLGTRIHYGQNLTEDDFWADHIDHDWVPRRIKKLLSALPGLTRQIKSEQTPFKISYYYSVDKAPSLDEIITMIRQKEITANVSLSFGQFLDIIPARASKGQALRYVAQRLEIPLEHILVAGGSGADEDMMRGNTLAVVVENRHHEELSQLDDVDRIYFAGQSHASGIMEALAHYDFFDACRVPDA</sequence>
<name>A0A1H6FBE4_9GAMM</name>
<dbReference type="OrthoDB" id="7847955at2"/>
<dbReference type="CDD" id="cd03800">
    <property type="entry name" value="GT4_sucrose_synthase"/>
    <property type="match status" value="1"/>
</dbReference>
<dbReference type="GO" id="GO:0046524">
    <property type="term" value="F:sucrose-phosphate synthase activity"/>
    <property type="evidence" value="ECO:0007669"/>
    <property type="project" value="UniProtKB-EC"/>
</dbReference>
<dbReference type="InterPro" id="IPR001296">
    <property type="entry name" value="Glyco_trans_1"/>
</dbReference>
<evidence type="ECO:0000259" key="6">
    <source>
        <dbReference type="Pfam" id="PF00534"/>
    </source>
</evidence>
<evidence type="ECO:0000256" key="3">
    <source>
        <dbReference type="ARBA" id="ARBA00022676"/>
    </source>
</evidence>
<dbReference type="Pfam" id="PF05116">
    <property type="entry name" value="S6PP"/>
    <property type="match status" value="1"/>
</dbReference>
<dbReference type="EMBL" id="FMSV02000512">
    <property type="protein sequence ID" value="SEH06963.1"/>
    <property type="molecule type" value="Genomic_DNA"/>
</dbReference>
<dbReference type="InterPro" id="IPR012822">
    <property type="entry name" value="SucroseP_synth_GlycoTrfase_dom"/>
</dbReference>
<dbReference type="Gene3D" id="3.40.50.2000">
    <property type="entry name" value="Glycogen Phosphorylase B"/>
    <property type="match status" value="2"/>
</dbReference>
<comment type="catalytic activity">
    <reaction evidence="5">
        <text>beta-D-fructose 6-phosphate + UDP-alpha-D-glucose = sucrose 6(F)-phosphate + UDP + H(+)</text>
        <dbReference type="Rhea" id="RHEA:22172"/>
        <dbReference type="ChEBI" id="CHEBI:15378"/>
        <dbReference type="ChEBI" id="CHEBI:57634"/>
        <dbReference type="ChEBI" id="CHEBI:57723"/>
        <dbReference type="ChEBI" id="CHEBI:58223"/>
        <dbReference type="ChEBI" id="CHEBI:58885"/>
        <dbReference type="EC" id="2.4.1.14"/>
    </reaction>
</comment>
<organism evidence="9 10">
    <name type="scientific">Candidatus Venteria ishoeyi</name>
    <dbReference type="NCBI Taxonomy" id="1899563"/>
    <lineage>
        <taxon>Bacteria</taxon>
        <taxon>Pseudomonadati</taxon>
        <taxon>Pseudomonadota</taxon>
        <taxon>Gammaproteobacteria</taxon>
        <taxon>Thiotrichales</taxon>
        <taxon>Thiotrichaceae</taxon>
        <taxon>Venteria</taxon>
    </lineage>
</organism>
<dbReference type="GO" id="GO:0016791">
    <property type="term" value="F:phosphatase activity"/>
    <property type="evidence" value="ECO:0007669"/>
    <property type="project" value="UniProtKB-ARBA"/>
</dbReference>
<dbReference type="SUPFAM" id="SSF53756">
    <property type="entry name" value="UDP-Glycosyltransferase/glycogen phosphorylase"/>
    <property type="match status" value="1"/>
</dbReference>
<accession>A0A1H6FBE4</accession>
<dbReference type="InterPro" id="IPR028098">
    <property type="entry name" value="Glyco_trans_4-like_N"/>
</dbReference>
<evidence type="ECO:0000313" key="9">
    <source>
        <dbReference type="EMBL" id="SEH06963.1"/>
    </source>
</evidence>
<keyword evidence="3 9" id="KW-0328">Glycosyltransferase</keyword>
<dbReference type="SUPFAM" id="SSF56784">
    <property type="entry name" value="HAD-like"/>
    <property type="match status" value="1"/>
</dbReference>
<dbReference type="InterPro" id="IPR006379">
    <property type="entry name" value="HAD-SF_hydro_IIB"/>
</dbReference>
<dbReference type="InterPro" id="IPR036412">
    <property type="entry name" value="HAD-like_sf"/>
</dbReference>
<dbReference type="InterPro" id="IPR012821">
    <property type="entry name" value="Sucrose_P_synth_Pase-like_dom"/>
</dbReference>
<dbReference type="EC" id="2.4.1.14" evidence="2"/>
<evidence type="ECO:0000256" key="4">
    <source>
        <dbReference type="ARBA" id="ARBA00022679"/>
    </source>
</evidence>
<dbReference type="Gene3D" id="3.40.50.1000">
    <property type="entry name" value="HAD superfamily/HAD-like"/>
    <property type="match status" value="1"/>
</dbReference>
<evidence type="ECO:0000259" key="7">
    <source>
        <dbReference type="Pfam" id="PF05116"/>
    </source>
</evidence>
<proteinExistence type="inferred from homology"/>
<evidence type="ECO:0000256" key="5">
    <source>
        <dbReference type="ARBA" id="ARBA00047471"/>
    </source>
</evidence>
<dbReference type="Pfam" id="PF13439">
    <property type="entry name" value="Glyco_transf_4"/>
    <property type="match status" value="1"/>
</dbReference>
<feature type="domain" description="Glycosyltransferase subfamily 4-like N-terminal" evidence="8">
    <location>
        <begin position="33"/>
        <end position="229"/>
    </location>
</feature>
<dbReference type="NCBIfam" id="TIGR01484">
    <property type="entry name" value="HAD-SF-IIB"/>
    <property type="match status" value="1"/>
</dbReference>